<accession>A0A068CDK8</accession>
<name>A0A068CDK8_9CAUD</name>
<dbReference type="Proteomes" id="UP000027390">
    <property type="component" value="Segment"/>
</dbReference>
<evidence type="ECO:0000313" key="1">
    <source>
        <dbReference type="EMBL" id="AID18093.1"/>
    </source>
</evidence>
<organism evidence="1 2">
    <name type="scientific">Mycobacterium phage Willis</name>
    <dbReference type="NCBI Taxonomy" id="1486404"/>
    <lineage>
        <taxon>Viruses</taxon>
        <taxon>Duplodnaviria</taxon>
        <taxon>Heunggongvirae</taxon>
        <taxon>Uroviricota</taxon>
        <taxon>Caudoviricetes</taxon>
        <taxon>Ceeclamvirinae</taxon>
        <taxon>Bixzunavirus</taxon>
        <taxon>Bixzunavirus Bxz1</taxon>
    </lineage>
</organism>
<sequence length="17" mass="1964">MLLQLLVELFATLMSEI</sequence>
<protein>
    <submittedName>
        <fullName evidence="1">Uncharacterized protein</fullName>
    </submittedName>
</protein>
<dbReference type="EMBL" id="KJ595575">
    <property type="protein sequence ID" value="AID18093.1"/>
    <property type="molecule type" value="Genomic_DNA"/>
</dbReference>
<evidence type="ECO:0000313" key="2">
    <source>
        <dbReference type="Proteomes" id="UP000027390"/>
    </source>
</evidence>
<gene>
    <name evidence="1" type="primary">13</name>
    <name evidence="1" type="ORF">PBI_WILLIS_13</name>
</gene>
<proteinExistence type="predicted"/>
<reference evidence="1 2" key="1">
    <citation type="submission" date="2014-03" db="EMBL/GenBank/DDBJ databases">
        <authorList>
            <person name="Churilla B.M."/>
            <person name="Abrahim M.R."/>
            <person name="Burke K.A."/>
            <person name="Yu V.J."/>
            <person name="Adkins N.L."/>
            <person name="Cohen K.L."/>
            <person name="Colicchio M.A."/>
            <person name="Fasoranti T.O."/>
            <person name="Genkil J.S."/>
            <person name="Kramer Z.J."/>
            <person name="Prout A.K."/>
            <person name="Schafer C.E."/>
            <person name="Schwarz A.G."/>
            <person name="Tish M."/>
            <person name="Vispute N."/>
            <person name="Wilkes K.E."/>
            <person name="Williams C.R."/>
            <person name="Xiao X."/>
            <person name="Yoder B.A."/>
            <person name="Lapin J.S."/>
            <person name="Ott C.T."/>
            <person name="Walburn T.D."/>
            <person name="Bradley K.W."/>
            <person name="Clarke D.Q."/>
            <person name="Lewis M.F."/>
            <person name="Barker L.P."/>
            <person name="Bailey C."/>
            <person name="Asai D.J."/>
            <person name="Bowman C.A."/>
            <person name="Russell D.A."/>
            <person name="Pope W.H."/>
            <person name="Jacobs-Sera D."/>
            <person name="Hendrix R.W."/>
            <person name="Hatfull G.F."/>
        </authorList>
    </citation>
    <scope>NUCLEOTIDE SEQUENCE [LARGE SCALE GENOMIC DNA]</scope>
</reference>